<feature type="coiled-coil region" evidence="1">
    <location>
        <begin position="63"/>
        <end position="119"/>
    </location>
</feature>
<feature type="chain" id="PRO_5006204634" evidence="2">
    <location>
        <begin position="21"/>
        <end position="393"/>
    </location>
</feature>
<dbReference type="RefSeq" id="WP_056016602.1">
    <property type="nucleotide sequence ID" value="NZ_JAZDST010000012.1"/>
</dbReference>
<dbReference type="AlphaFoldDB" id="A0A0Q3K3N6"/>
<keyword evidence="2" id="KW-0732">Signal</keyword>
<evidence type="ECO:0000256" key="2">
    <source>
        <dbReference type="SAM" id="SignalP"/>
    </source>
</evidence>
<protein>
    <submittedName>
        <fullName evidence="3">Uncharacterized protein</fullName>
    </submittedName>
</protein>
<accession>A0A0Q3K3N6</accession>
<keyword evidence="4" id="KW-1185">Reference proteome</keyword>
<evidence type="ECO:0000313" key="4">
    <source>
        <dbReference type="Proteomes" id="UP000051682"/>
    </source>
</evidence>
<reference evidence="3 4" key="1">
    <citation type="submission" date="2015-10" db="EMBL/GenBank/DDBJ databases">
        <title>Chryseobacterium aquaticum genome.</title>
        <authorList>
            <person name="Newman J.D."/>
            <person name="Ferguson M.B."/>
            <person name="Miller J.R."/>
        </authorList>
    </citation>
    <scope>NUCLEOTIDE SEQUENCE [LARGE SCALE GENOMIC DNA]</scope>
    <source>
        <strain evidence="3 4">KCTC 12483</strain>
    </source>
</reference>
<comment type="caution">
    <text evidence="3">The sequence shown here is derived from an EMBL/GenBank/DDBJ whole genome shotgun (WGS) entry which is preliminary data.</text>
</comment>
<evidence type="ECO:0000256" key="1">
    <source>
        <dbReference type="SAM" id="Coils"/>
    </source>
</evidence>
<sequence length="393" mass="44921">MKLNFIFSIFLTFSALLSQAQRIDAENISFQILKEPVNAVEASNRNYSVTVNSPYNITKEDAIKEAKAKHQELVDNYDKSVEDAKAQHAEKLKEYEADVKKLNEKYRTESEQYNKLKTVEKIAMNAMPPVLRLPSRPQLNVPQKPVYSDPDLRNALIVDNKVLASQIMIDGYSRGGNYIDISVNMERTNFQDNAGKSFASQPTKLVVKQGGTVKIDKNLFSDFEEIASSPTNEINLGSHEKNYLQKVIARINDILAENYGFSKIVSTVKLESVKNKGEYDDLEKAHIYVTTNLKKMQAKPDYTPNKTAFENLNKGVEIWKTTLKKIDYNDKKALFNGKIAAYLYMNLIRLNLALGNKTEAEKYLNEMQEHLVDLKLSYDQNYELKALEQKIYN</sequence>
<evidence type="ECO:0000313" key="3">
    <source>
        <dbReference type="EMBL" id="KQK24443.1"/>
    </source>
</evidence>
<dbReference type="Proteomes" id="UP000051682">
    <property type="component" value="Unassembled WGS sequence"/>
</dbReference>
<name>A0A0Q3K3N6_9FLAO</name>
<keyword evidence="1" id="KW-0175">Coiled coil</keyword>
<organism evidence="3 4">
    <name type="scientific">Chryseobacterium aquaticum</name>
    <dbReference type="NCBI Taxonomy" id="452084"/>
    <lineage>
        <taxon>Bacteria</taxon>
        <taxon>Pseudomonadati</taxon>
        <taxon>Bacteroidota</taxon>
        <taxon>Flavobacteriia</taxon>
        <taxon>Flavobacteriales</taxon>
        <taxon>Weeksellaceae</taxon>
        <taxon>Chryseobacterium group</taxon>
        <taxon>Chryseobacterium</taxon>
    </lineage>
</organism>
<feature type="signal peptide" evidence="2">
    <location>
        <begin position="1"/>
        <end position="20"/>
    </location>
</feature>
<gene>
    <name evidence="3" type="ORF">AR438_14685</name>
</gene>
<dbReference type="OrthoDB" id="747621at2"/>
<dbReference type="STRING" id="452084.AR438_14685"/>
<proteinExistence type="predicted"/>
<dbReference type="EMBL" id="LLYZ01000020">
    <property type="protein sequence ID" value="KQK24443.1"/>
    <property type="molecule type" value="Genomic_DNA"/>
</dbReference>